<dbReference type="GO" id="GO:0008270">
    <property type="term" value="F:zinc ion binding"/>
    <property type="evidence" value="ECO:0007669"/>
    <property type="project" value="UniProtKB-KW"/>
</dbReference>
<name>A0AAV8VK88_9CUCU</name>
<protein>
    <submittedName>
        <fullName evidence="5">Uncharacterized protein</fullName>
    </submittedName>
</protein>
<dbReference type="PANTHER" id="PTHR11224">
    <property type="entry name" value="MAKORIN-RELATED"/>
    <property type="match status" value="1"/>
</dbReference>
<evidence type="ECO:0000256" key="2">
    <source>
        <dbReference type="ARBA" id="ARBA00022771"/>
    </source>
</evidence>
<evidence type="ECO:0000313" key="5">
    <source>
        <dbReference type="EMBL" id="KAJ8914579.1"/>
    </source>
</evidence>
<keyword evidence="1" id="KW-0479">Metal-binding</keyword>
<keyword evidence="6" id="KW-1185">Reference proteome</keyword>
<evidence type="ECO:0000313" key="6">
    <source>
        <dbReference type="Proteomes" id="UP001159042"/>
    </source>
</evidence>
<sequence length="97" mass="11507">MTKIPDRCIRKWRQSKEFELDVAKACPECRIASDFVYPSKYWVENKQEKDEFIDAQKQRMQKQDCRSETHASDHPGLMKFGRIPKGKKEKPACLKEM</sequence>
<dbReference type="Proteomes" id="UP001159042">
    <property type="component" value="Unassembled WGS sequence"/>
</dbReference>
<dbReference type="EMBL" id="JANEYG010000068">
    <property type="protein sequence ID" value="KAJ8914579.1"/>
    <property type="molecule type" value="Genomic_DNA"/>
</dbReference>
<feature type="compositionally biased region" description="Basic and acidic residues" evidence="4">
    <location>
        <begin position="62"/>
        <end position="73"/>
    </location>
</feature>
<dbReference type="GO" id="GO:0000209">
    <property type="term" value="P:protein polyubiquitination"/>
    <property type="evidence" value="ECO:0007669"/>
    <property type="project" value="InterPro"/>
</dbReference>
<dbReference type="PANTHER" id="PTHR11224:SF10">
    <property type="entry name" value="IP09428P-RELATED"/>
    <property type="match status" value="1"/>
</dbReference>
<accession>A0AAV8VK88</accession>
<keyword evidence="2" id="KW-0863">Zinc-finger</keyword>
<organism evidence="5 6">
    <name type="scientific">Exocentrus adspersus</name>
    <dbReference type="NCBI Taxonomy" id="1586481"/>
    <lineage>
        <taxon>Eukaryota</taxon>
        <taxon>Metazoa</taxon>
        <taxon>Ecdysozoa</taxon>
        <taxon>Arthropoda</taxon>
        <taxon>Hexapoda</taxon>
        <taxon>Insecta</taxon>
        <taxon>Pterygota</taxon>
        <taxon>Neoptera</taxon>
        <taxon>Endopterygota</taxon>
        <taxon>Coleoptera</taxon>
        <taxon>Polyphaga</taxon>
        <taxon>Cucujiformia</taxon>
        <taxon>Chrysomeloidea</taxon>
        <taxon>Cerambycidae</taxon>
        <taxon>Lamiinae</taxon>
        <taxon>Acanthocinini</taxon>
        <taxon>Exocentrus</taxon>
    </lineage>
</organism>
<evidence type="ECO:0000256" key="3">
    <source>
        <dbReference type="ARBA" id="ARBA00022833"/>
    </source>
</evidence>
<evidence type="ECO:0000256" key="4">
    <source>
        <dbReference type="SAM" id="MobiDB-lite"/>
    </source>
</evidence>
<feature type="region of interest" description="Disordered" evidence="4">
    <location>
        <begin position="62"/>
        <end position="97"/>
    </location>
</feature>
<evidence type="ECO:0000256" key="1">
    <source>
        <dbReference type="ARBA" id="ARBA00022723"/>
    </source>
</evidence>
<dbReference type="InterPro" id="IPR045072">
    <property type="entry name" value="MKRN-like"/>
</dbReference>
<gene>
    <name evidence="5" type="ORF">NQ315_017284</name>
</gene>
<reference evidence="5 6" key="1">
    <citation type="journal article" date="2023" name="Insect Mol. Biol.">
        <title>Genome sequencing provides insights into the evolution of gene families encoding plant cell wall-degrading enzymes in longhorned beetles.</title>
        <authorList>
            <person name="Shin N.R."/>
            <person name="Okamura Y."/>
            <person name="Kirsch R."/>
            <person name="Pauchet Y."/>
        </authorList>
    </citation>
    <scope>NUCLEOTIDE SEQUENCE [LARGE SCALE GENOMIC DNA]</scope>
    <source>
        <strain evidence="5">EAD_L_NR</strain>
    </source>
</reference>
<keyword evidence="3" id="KW-0862">Zinc</keyword>
<comment type="caution">
    <text evidence="5">The sequence shown here is derived from an EMBL/GenBank/DDBJ whole genome shotgun (WGS) entry which is preliminary data.</text>
</comment>
<dbReference type="AlphaFoldDB" id="A0AAV8VK88"/>
<proteinExistence type="predicted"/>
<dbReference type="GO" id="GO:0061630">
    <property type="term" value="F:ubiquitin protein ligase activity"/>
    <property type="evidence" value="ECO:0007669"/>
    <property type="project" value="InterPro"/>
</dbReference>